<feature type="region of interest" description="Disordered" evidence="1">
    <location>
        <begin position="181"/>
        <end position="207"/>
    </location>
</feature>
<gene>
    <name evidence="2" type="ORF">B0T26DRAFT_97969</name>
</gene>
<protein>
    <submittedName>
        <fullName evidence="2">Uncharacterized protein</fullName>
    </submittedName>
</protein>
<sequence length="207" mass="22756">MGLLHRVPALHSRASSQLHLAKKCTCATFPALPAETHEAEVFQSVRLGLRCANALLAKAGVLMIHPSCNFGSQSITVSRSPAWCGIRLRSCRSGWIAFSVYSLPCRVPSSVRRKTLLGSTCGAFGIPLTDPRFSSAIALPFRESGSLNRQRQEYQRAQCSCGTNPAYRVWSADAISIERETPRDRRLSLRGHEGSYQKPGRINEKTA</sequence>
<comment type="caution">
    <text evidence="2">The sequence shown here is derived from an EMBL/GenBank/DDBJ whole genome shotgun (WGS) entry which is preliminary data.</text>
</comment>
<dbReference type="GeneID" id="85331449"/>
<organism evidence="2 3">
    <name type="scientific">Lasiosphaeria miniovina</name>
    <dbReference type="NCBI Taxonomy" id="1954250"/>
    <lineage>
        <taxon>Eukaryota</taxon>
        <taxon>Fungi</taxon>
        <taxon>Dikarya</taxon>
        <taxon>Ascomycota</taxon>
        <taxon>Pezizomycotina</taxon>
        <taxon>Sordariomycetes</taxon>
        <taxon>Sordariomycetidae</taxon>
        <taxon>Sordariales</taxon>
        <taxon>Lasiosphaeriaceae</taxon>
        <taxon>Lasiosphaeria</taxon>
    </lineage>
</organism>
<evidence type="ECO:0000256" key="1">
    <source>
        <dbReference type="SAM" id="MobiDB-lite"/>
    </source>
</evidence>
<name>A0AA40BJC2_9PEZI</name>
<proteinExistence type="predicted"/>
<evidence type="ECO:0000313" key="2">
    <source>
        <dbReference type="EMBL" id="KAK0735188.1"/>
    </source>
</evidence>
<accession>A0AA40BJC2</accession>
<dbReference type="EMBL" id="JAUIRO010000001">
    <property type="protein sequence ID" value="KAK0735188.1"/>
    <property type="molecule type" value="Genomic_DNA"/>
</dbReference>
<keyword evidence="3" id="KW-1185">Reference proteome</keyword>
<evidence type="ECO:0000313" key="3">
    <source>
        <dbReference type="Proteomes" id="UP001172101"/>
    </source>
</evidence>
<reference evidence="2" key="1">
    <citation type="submission" date="2023-06" db="EMBL/GenBank/DDBJ databases">
        <title>Genome-scale phylogeny and comparative genomics of the fungal order Sordariales.</title>
        <authorList>
            <consortium name="Lawrence Berkeley National Laboratory"/>
            <person name="Hensen N."/>
            <person name="Bonometti L."/>
            <person name="Westerberg I."/>
            <person name="Brannstrom I.O."/>
            <person name="Guillou S."/>
            <person name="Cros-Aarteil S."/>
            <person name="Calhoun S."/>
            <person name="Haridas S."/>
            <person name="Kuo A."/>
            <person name="Mondo S."/>
            <person name="Pangilinan J."/>
            <person name="Riley R."/>
            <person name="LaButti K."/>
            <person name="Andreopoulos B."/>
            <person name="Lipzen A."/>
            <person name="Chen C."/>
            <person name="Yanf M."/>
            <person name="Daum C."/>
            <person name="Ng V."/>
            <person name="Clum A."/>
            <person name="Steindorff A."/>
            <person name="Ohm R."/>
            <person name="Martin F."/>
            <person name="Silar P."/>
            <person name="Natvig D."/>
            <person name="Lalanne C."/>
            <person name="Gautier V."/>
            <person name="Ament-velasquez S.L."/>
            <person name="Kruys A."/>
            <person name="Hutchinson M.I."/>
            <person name="Powell A.J."/>
            <person name="Barry K."/>
            <person name="Miller A.N."/>
            <person name="Grigoriev I.V."/>
            <person name="Debuchy R."/>
            <person name="Gladieux P."/>
            <person name="Thoren M.H."/>
            <person name="Johannesson H."/>
        </authorList>
    </citation>
    <scope>NUCLEOTIDE SEQUENCE</scope>
    <source>
        <strain evidence="2">SMH2392-1A</strain>
    </source>
</reference>
<dbReference type="Proteomes" id="UP001172101">
    <property type="component" value="Unassembled WGS sequence"/>
</dbReference>
<dbReference type="AlphaFoldDB" id="A0AA40BJC2"/>
<dbReference type="RefSeq" id="XP_060304065.1">
    <property type="nucleotide sequence ID" value="XM_060448179.1"/>
</dbReference>